<dbReference type="RefSeq" id="WP_260723433.1">
    <property type="nucleotide sequence ID" value="NZ_CP073721.1"/>
</dbReference>
<keyword evidence="2" id="KW-1185">Reference proteome</keyword>
<name>A0ABY5YWL5_9ACTN</name>
<dbReference type="EMBL" id="CP073721">
    <property type="protein sequence ID" value="UWZ34136.1"/>
    <property type="molecule type" value="Genomic_DNA"/>
</dbReference>
<proteinExistence type="predicted"/>
<reference evidence="1" key="1">
    <citation type="submission" date="2021-04" db="EMBL/GenBank/DDBJ databases">
        <title>Biosynthetic gene clusters of Dactylosporangioum roseum.</title>
        <authorList>
            <person name="Hartkoorn R.C."/>
            <person name="Beaudoing E."/>
            <person name="Hot D."/>
            <person name="Moureu S."/>
        </authorList>
    </citation>
    <scope>NUCLEOTIDE SEQUENCE</scope>
    <source>
        <strain evidence="1">NRRL B-16295</strain>
    </source>
</reference>
<evidence type="ECO:0000313" key="2">
    <source>
        <dbReference type="Proteomes" id="UP001058271"/>
    </source>
</evidence>
<dbReference type="NCBIfam" id="TIGR04268">
    <property type="entry name" value="FxSxx-COOH"/>
    <property type="match status" value="1"/>
</dbReference>
<accession>A0ABY5YWL5</accession>
<dbReference type="Proteomes" id="UP001058271">
    <property type="component" value="Chromosome"/>
</dbReference>
<organism evidence="1 2">
    <name type="scientific">Dactylosporangium roseum</name>
    <dbReference type="NCBI Taxonomy" id="47989"/>
    <lineage>
        <taxon>Bacteria</taxon>
        <taxon>Bacillati</taxon>
        <taxon>Actinomycetota</taxon>
        <taxon>Actinomycetes</taxon>
        <taxon>Micromonosporales</taxon>
        <taxon>Micromonosporaceae</taxon>
        <taxon>Dactylosporangium</taxon>
    </lineage>
</organism>
<sequence>MTDAPDEYRSELLNLVDVPILELTEVTQASPILARALERVMADVVSGRDPVAGFQSAI</sequence>
<protein>
    <submittedName>
        <fullName evidence="1">FXSXX-COOH protein</fullName>
    </submittedName>
</protein>
<dbReference type="InterPro" id="IPR026334">
    <property type="entry name" value="FxSxx-COOH"/>
</dbReference>
<gene>
    <name evidence="1" type="primary">fxsA</name>
    <name evidence="1" type="ORF">Drose_23100</name>
</gene>
<evidence type="ECO:0000313" key="1">
    <source>
        <dbReference type="EMBL" id="UWZ34136.1"/>
    </source>
</evidence>